<protein>
    <recommendedName>
        <fullName evidence="8">Oligomycin sensitivity conferral protein</fullName>
    </recommendedName>
</protein>
<dbReference type="EMBL" id="AGBW02011646">
    <property type="protein sequence ID" value="OWR46345.1"/>
    <property type="molecule type" value="Genomic_DNA"/>
</dbReference>
<dbReference type="AlphaFoldDB" id="A0A212EXY3"/>
<keyword evidence="3" id="KW-0813">Transport</keyword>
<accession>A0A212EXY3</accession>
<dbReference type="Proteomes" id="UP000007151">
    <property type="component" value="Unassembled WGS sequence"/>
</dbReference>
<dbReference type="SUPFAM" id="SSF47928">
    <property type="entry name" value="N-terminal domain of the delta subunit of the F1F0-ATP synthase"/>
    <property type="match status" value="1"/>
</dbReference>
<sequence length="201" mass="22401">MLRMFIRRMCSAPQSISTPIPVFGVEGRYIAALYSAASQMNQLDEVEKSLRSLLKELEKPKVLDFCETSMISSAEKSKLLQDVGEQTGMPKAAINFLGLVAENGRLKMLKKMIILFNAVMVAHRNEALCEVITAKALDDTSRQALMDALKKFVKGDKKIQMTEKIDPSIIGGVIVGIEDRHIDLSISRKLQIYTDLLKQAI</sequence>
<dbReference type="eggNOG" id="KOG1662">
    <property type="taxonomic scope" value="Eukaryota"/>
</dbReference>
<name>A0A212EXY3_DANPL</name>
<dbReference type="NCBIfam" id="TIGR01145">
    <property type="entry name" value="ATP_synt_delta"/>
    <property type="match status" value="1"/>
</dbReference>
<dbReference type="HAMAP" id="MF_01416">
    <property type="entry name" value="ATP_synth_delta_bact"/>
    <property type="match status" value="1"/>
</dbReference>
<evidence type="ECO:0000256" key="1">
    <source>
        <dbReference type="ARBA" id="ARBA00004370"/>
    </source>
</evidence>
<reference evidence="9 10" key="1">
    <citation type="journal article" date="2011" name="Cell">
        <title>The monarch butterfly genome yields insights into long-distance migration.</title>
        <authorList>
            <person name="Zhan S."/>
            <person name="Merlin C."/>
            <person name="Boore J.L."/>
            <person name="Reppert S.M."/>
        </authorList>
    </citation>
    <scope>NUCLEOTIDE SEQUENCE [LARGE SCALE GENOMIC DNA]</scope>
    <source>
        <strain evidence="9">F-2</strain>
    </source>
</reference>
<dbReference type="InterPro" id="IPR000711">
    <property type="entry name" value="ATPase_OSCP/dsu"/>
</dbReference>
<dbReference type="KEGG" id="dpl:KGM_200377"/>
<keyword evidence="5" id="KW-0406">Ion transport</keyword>
<dbReference type="GO" id="GO:0046933">
    <property type="term" value="F:proton-transporting ATP synthase activity, rotational mechanism"/>
    <property type="evidence" value="ECO:0007669"/>
    <property type="project" value="InterPro"/>
</dbReference>
<keyword evidence="4" id="KW-0375">Hydrogen ion transport</keyword>
<dbReference type="Pfam" id="PF00213">
    <property type="entry name" value="OSCP"/>
    <property type="match status" value="1"/>
</dbReference>
<evidence type="ECO:0000256" key="6">
    <source>
        <dbReference type="ARBA" id="ARBA00023136"/>
    </source>
</evidence>
<comment type="caution">
    <text evidence="9">The sequence shown here is derived from an EMBL/GenBank/DDBJ whole genome shotgun (WGS) entry which is preliminary data.</text>
</comment>
<dbReference type="PANTHER" id="PTHR11910">
    <property type="entry name" value="ATP SYNTHASE DELTA CHAIN"/>
    <property type="match status" value="1"/>
</dbReference>
<keyword evidence="7" id="KW-0066">ATP synthesis</keyword>
<comment type="subcellular location">
    <subcellularLocation>
        <location evidence="1">Membrane</location>
    </subcellularLocation>
</comment>
<dbReference type="GO" id="GO:0016020">
    <property type="term" value="C:membrane"/>
    <property type="evidence" value="ECO:0007669"/>
    <property type="project" value="UniProtKB-SubCell"/>
</dbReference>
<gene>
    <name evidence="9" type="ORF">KGM_200377</name>
</gene>
<evidence type="ECO:0000256" key="3">
    <source>
        <dbReference type="ARBA" id="ARBA00022448"/>
    </source>
</evidence>
<keyword evidence="6" id="KW-0472">Membrane</keyword>
<evidence type="ECO:0000256" key="5">
    <source>
        <dbReference type="ARBA" id="ARBA00023065"/>
    </source>
</evidence>
<organism evidence="9 10">
    <name type="scientific">Danaus plexippus plexippus</name>
    <dbReference type="NCBI Taxonomy" id="278856"/>
    <lineage>
        <taxon>Eukaryota</taxon>
        <taxon>Metazoa</taxon>
        <taxon>Ecdysozoa</taxon>
        <taxon>Arthropoda</taxon>
        <taxon>Hexapoda</taxon>
        <taxon>Insecta</taxon>
        <taxon>Pterygota</taxon>
        <taxon>Neoptera</taxon>
        <taxon>Endopterygota</taxon>
        <taxon>Lepidoptera</taxon>
        <taxon>Glossata</taxon>
        <taxon>Ditrysia</taxon>
        <taxon>Papilionoidea</taxon>
        <taxon>Nymphalidae</taxon>
        <taxon>Danainae</taxon>
        <taxon>Danaini</taxon>
        <taxon>Danaina</taxon>
        <taxon>Danaus</taxon>
        <taxon>Danaus</taxon>
    </lineage>
</organism>
<proteinExistence type="inferred from homology"/>
<dbReference type="Gene3D" id="1.10.520.20">
    <property type="entry name" value="N-terminal domain of the delta subunit of the F1F0-ATP synthase"/>
    <property type="match status" value="1"/>
</dbReference>
<evidence type="ECO:0000256" key="2">
    <source>
        <dbReference type="ARBA" id="ARBA00007046"/>
    </source>
</evidence>
<evidence type="ECO:0000313" key="9">
    <source>
        <dbReference type="EMBL" id="OWR46345.1"/>
    </source>
</evidence>
<dbReference type="STRING" id="278856.A0A212EXY3"/>
<comment type="similarity">
    <text evidence="2">Belongs to the ATPase delta chain family.</text>
</comment>
<dbReference type="PRINTS" id="PR00125">
    <property type="entry name" value="ATPASEDELTA"/>
</dbReference>
<dbReference type="InterPro" id="IPR026015">
    <property type="entry name" value="ATP_synth_OSCP/delta_N_sf"/>
</dbReference>
<dbReference type="OrthoDB" id="1262810at2759"/>
<evidence type="ECO:0000256" key="7">
    <source>
        <dbReference type="ARBA" id="ARBA00023310"/>
    </source>
</evidence>
<keyword evidence="10" id="KW-1185">Reference proteome</keyword>
<evidence type="ECO:0000256" key="8">
    <source>
        <dbReference type="ARBA" id="ARBA00033369"/>
    </source>
</evidence>
<evidence type="ECO:0000256" key="4">
    <source>
        <dbReference type="ARBA" id="ARBA00022781"/>
    </source>
</evidence>
<evidence type="ECO:0000313" key="10">
    <source>
        <dbReference type="Proteomes" id="UP000007151"/>
    </source>
</evidence>